<reference evidence="2" key="1">
    <citation type="journal article" date="2014" name="Genome Announc.">
        <title>Draft Genome Sequence of ''Candidatus Phytoplasma asteris'' Strain OY-V, an Unculturable Plant-Pathogenic Bacterium.</title>
        <authorList>
            <person name="Kakizawa S."/>
            <person name="Makino A."/>
            <person name="Ishii Y."/>
            <person name="Tamaki H."/>
            <person name="Kamagata Y."/>
        </authorList>
    </citation>
    <scope>NUCLEOTIDE SEQUENCE [LARGE SCALE GENOMIC DNA]</scope>
    <source>
        <strain evidence="2">OY-V</strain>
    </source>
</reference>
<reference evidence="1 2" key="2">
    <citation type="journal article" date="2014" name="Genome Announc.">
        <title>Draft Genome Sequence of 'Candidatus Phytoplasma asteris' Strain OY-V, an Unculturable Plant-Pathogenic Bacterium.</title>
        <authorList>
            <person name="Kakizawa S."/>
            <person name="Makino A."/>
            <person name="Ishii Y."/>
            <person name="Tamaki H."/>
            <person name="Kamagata Y."/>
        </authorList>
    </citation>
    <scope>NUCLEOTIDE SEQUENCE [LARGE SCALE GENOMIC DNA]</scope>
    <source>
        <strain evidence="1 2">OY-V</strain>
    </source>
</reference>
<organism evidence="1 2">
    <name type="scientific">'Chrysanthemum coronarium' phytoplasma</name>
    <dbReference type="NCBI Taxonomy" id="1520703"/>
    <lineage>
        <taxon>Bacteria</taxon>
        <taxon>Bacillati</taxon>
        <taxon>Mycoplasmatota</taxon>
        <taxon>Mollicutes</taxon>
        <taxon>Acholeplasmatales</taxon>
        <taxon>Acholeplasmataceae</taxon>
        <taxon>Candidatus Phytoplasma</taxon>
        <taxon>16SrI (Aster yellows group)</taxon>
    </lineage>
</organism>
<dbReference type="RefSeq" id="WP_042067909.1">
    <property type="nucleotide sequence ID" value="NZ_BBIY01000024.1"/>
</dbReference>
<comment type="caution">
    <text evidence="1">The sequence shown here is derived from an EMBL/GenBank/DDBJ whole genome shotgun (WGS) entry which is preliminary data.</text>
</comment>
<evidence type="ECO:0000313" key="1">
    <source>
        <dbReference type="EMBL" id="GAK73800.1"/>
    </source>
</evidence>
<protein>
    <submittedName>
        <fullName evidence="1">Uncharacterized protein</fullName>
    </submittedName>
</protein>
<keyword evidence="2" id="KW-1185">Reference proteome</keyword>
<dbReference type="EMBL" id="BBIY01000024">
    <property type="protein sequence ID" value="GAK73800.1"/>
    <property type="molecule type" value="Genomic_DNA"/>
</dbReference>
<name>A0ABQ0J2H4_9MOLU</name>
<gene>
    <name evidence="1" type="ORF">OYV_02850</name>
</gene>
<proteinExistence type="predicted"/>
<dbReference type="Proteomes" id="UP000028900">
    <property type="component" value="Unassembled WGS sequence"/>
</dbReference>
<evidence type="ECO:0000313" key="2">
    <source>
        <dbReference type="Proteomes" id="UP000028900"/>
    </source>
</evidence>
<sequence length="70" mass="8385">MLKRQAKEQKIRRMLKKVNIDKLKIVILKNCSKKTYFEVKNQILFVNPQVKVIVDQVLEELTKKMDLKNN</sequence>
<accession>A0ABQ0J2H4</accession>